<protein>
    <submittedName>
        <fullName evidence="7">Sulfite dehydrogenase (Cytochrome) subunit SorB</fullName>
    </submittedName>
</protein>
<evidence type="ECO:0000256" key="5">
    <source>
        <dbReference type="SAM" id="SignalP"/>
    </source>
</evidence>
<dbReference type="SUPFAM" id="SSF46626">
    <property type="entry name" value="Cytochrome c"/>
    <property type="match status" value="1"/>
</dbReference>
<dbReference type="AlphaFoldDB" id="A0A1G7ZNY7"/>
<name>A0A1G7ZNY7_9HYPH</name>
<dbReference type="Proteomes" id="UP000199495">
    <property type="component" value="Unassembled WGS sequence"/>
</dbReference>
<dbReference type="RefSeq" id="WP_143009448.1">
    <property type="nucleotide sequence ID" value="NZ_FNCS01000021.1"/>
</dbReference>
<gene>
    <name evidence="7" type="ORF">SAMN04487974_12149</name>
</gene>
<keyword evidence="5" id="KW-0732">Signal</keyword>
<evidence type="ECO:0000256" key="1">
    <source>
        <dbReference type="ARBA" id="ARBA00022617"/>
    </source>
</evidence>
<dbReference type="GO" id="GO:0020037">
    <property type="term" value="F:heme binding"/>
    <property type="evidence" value="ECO:0007669"/>
    <property type="project" value="InterPro"/>
</dbReference>
<feature type="domain" description="Cytochrome c" evidence="6">
    <location>
        <begin position="30"/>
        <end position="109"/>
    </location>
</feature>
<keyword evidence="8" id="KW-1185">Reference proteome</keyword>
<dbReference type="Gene3D" id="1.10.760.10">
    <property type="entry name" value="Cytochrome c-like domain"/>
    <property type="match status" value="1"/>
</dbReference>
<reference evidence="7 8" key="1">
    <citation type="submission" date="2016-10" db="EMBL/GenBank/DDBJ databases">
        <authorList>
            <person name="de Groot N.N."/>
        </authorList>
    </citation>
    <scope>NUCLEOTIDE SEQUENCE [LARGE SCALE GENOMIC DNA]</scope>
    <source>
        <strain evidence="7 8">CGMCC 1.10267</strain>
    </source>
</reference>
<organism evidence="7 8">
    <name type="scientific">Pelagibacterium luteolum</name>
    <dbReference type="NCBI Taxonomy" id="440168"/>
    <lineage>
        <taxon>Bacteria</taxon>
        <taxon>Pseudomonadati</taxon>
        <taxon>Pseudomonadota</taxon>
        <taxon>Alphaproteobacteria</taxon>
        <taxon>Hyphomicrobiales</taxon>
        <taxon>Devosiaceae</taxon>
        <taxon>Pelagibacterium</taxon>
    </lineage>
</organism>
<dbReference type="EMBL" id="FNCS01000021">
    <property type="protein sequence ID" value="SDH10482.1"/>
    <property type="molecule type" value="Genomic_DNA"/>
</dbReference>
<keyword evidence="1 4" id="KW-0349">Heme</keyword>
<evidence type="ECO:0000313" key="7">
    <source>
        <dbReference type="EMBL" id="SDH10482.1"/>
    </source>
</evidence>
<sequence>MIHSLSRLGAFTAVTFALAAPAAFAQSNDEMLELGREVFLERAEPACGLCHTLADAETDGGIGPILDELQPSTDQVRLAVTLGVGPMQPYTDLSEEEIEALAFYVATVTGGTVSEEEEDAEAAE</sequence>
<dbReference type="InterPro" id="IPR009056">
    <property type="entry name" value="Cyt_c-like_dom"/>
</dbReference>
<dbReference type="InterPro" id="IPR036909">
    <property type="entry name" value="Cyt_c-like_dom_sf"/>
</dbReference>
<dbReference type="OrthoDB" id="9805828at2"/>
<keyword evidence="3 4" id="KW-0408">Iron</keyword>
<evidence type="ECO:0000256" key="4">
    <source>
        <dbReference type="PROSITE-ProRule" id="PRU00433"/>
    </source>
</evidence>
<dbReference type="GO" id="GO:0009055">
    <property type="term" value="F:electron transfer activity"/>
    <property type="evidence" value="ECO:0007669"/>
    <property type="project" value="InterPro"/>
</dbReference>
<dbReference type="PROSITE" id="PS51007">
    <property type="entry name" value="CYTC"/>
    <property type="match status" value="1"/>
</dbReference>
<dbReference type="STRING" id="440168.SAMN04487974_12149"/>
<evidence type="ECO:0000259" key="6">
    <source>
        <dbReference type="PROSITE" id="PS51007"/>
    </source>
</evidence>
<dbReference type="GO" id="GO:0046872">
    <property type="term" value="F:metal ion binding"/>
    <property type="evidence" value="ECO:0007669"/>
    <property type="project" value="UniProtKB-KW"/>
</dbReference>
<dbReference type="Pfam" id="PF13442">
    <property type="entry name" value="Cytochrome_CBB3"/>
    <property type="match status" value="1"/>
</dbReference>
<evidence type="ECO:0000256" key="3">
    <source>
        <dbReference type="ARBA" id="ARBA00023004"/>
    </source>
</evidence>
<evidence type="ECO:0000256" key="2">
    <source>
        <dbReference type="ARBA" id="ARBA00022723"/>
    </source>
</evidence>
<feature type="chain" id="PRO_5011701274" evidence="5">
    <location>
        <begin position="26"/>
        <end position="124"/>
    </location>
</feature>
<proteinExistence type="predicted"/>
<evidence type="ECO:0000313" key="8">
    <source>
        <dbReference type="Proteomes" id="UP000199495"/>
    </source>
</evidence>
<keyword evidence="2 4" id="KW-0479">Metal-binding</keyword>
<feature type="signal peptide" evidence="5">
    <location>
        <begin position="1"/>
        <end position="25"/>
    </location>
</feature>
<accession>A0A1G7ZNY7</accession>